<keyword evidence="2" id="KW-1185">Reference proteome</keyword>
<feature type="non-terminal residue" evidence="1">
    <location>
        <position position="86"/>
    </location>
</feature>
<protein>
    <submittedName>
        <fullName evidence="1">Uncharacterized protein</fullName>
    </submittedName>
</protein>
<dbReference type="EMBL" id="NCSJ02000145">
    <property type="protein sequence ID" value="RFU28960.1"/>
    <property type="molecule type" value="Genomic_DNA"/>
</dbReference>
<proteinExistence type="predicted"/>
<evidence type="ECO:0000313" key="2">
    <source>
        <dbReference type="Proteomes" id="UP000258309"/>
    </source>
</evidence>
<dbReference type="AlphaFoldDB" id="A0A3E2H6D9"/>
<feature type="non-terminal residue" evidence="1">
    <location>
        <position position="1"/>
    </location>
</feature>
<name>A0A3E2H6D9_SCYLI</name>
<gene>
    <name evidence="1" type="ORF">B7463_g7379</name>
</gene>
<evidence type="ECO:0000313" key="1">
    <source>
        <dbReference type="EMBL" id="RFU28960.1"/>
    </source>
</evidence>
<accession>A0A3E2H6D9</accession>
<sequence length="86" mass="9596">MPKVLVPETPVTDTVKSRWTLGVDGSSDSSSIGGRKLDYDSDDLYLCFECESKAWTQSILAKGREEGADIPCIYRRADRQHIFVLA</sequence>
<reference evidence="1 2" key="1">
    <citation type="submission" date="2018-05" db="EMBL/GenBank/DDBJ databases">
        <title>Draft genome sequence of Scytalidium lignicola DSM 105466, a ubiquitous saprotrophic fungus.</title>
        <authorList>
            <person name="Buettner E."/>
            <person name="Gebauer A.M."/>
            <person name="Hofrichter M."/>
            <person name="Liers C."/>
            <person name="Kellner H."/>
        </authorList>
    </citation>
    <scope>NUCLEOTIDE SEQUENCE [LARGE SCALE GENOMIC DNA]</scope>
    <source>
        <strain evidence="1 2">DSM 105466</strain>
    </source>
</reference>
<organism evidence="1 2">
    <name type="scientific">Scytalidium lignicola</name>
    <name type="common">Hyphomycete</name>
    <dbReference type="NCBI Taxonomy" id="5539"/>
    <lineage>
        <taxon>Eukaryota</taxon>
        <taxon>Fungi</taxon>
        <taxon>Dikarya</taxon>
        <taxon>Ascomycota</taxon>
        <taxon>Pezizomycotina</taxon>
        <taxon>Leotiomycetes</taxon>
        <taxon>Leotiomycetes incertae sedis</taxon>
        <taxon>Scytalidium</taxon>
    </lineage>
</organism>
<comment type="caution">
    <text evidence="1">The sequence shown here is derived from an EMBL/GenBank/DDBJ whole genome shotgun (WGS) entry which is preliminary data.</text>
</comment>
<dbReference type="Proteomes" id="UP000258309">
    <property type="component" value="Unassembled WGS sequence"/>
</dbReference>